<dbReference type="AlphaFoldDB" id="A0AAU7ZSJ2"/>
<gene>
    <name evidence="5" type="ORF">RBB77_02985</name>
</gene>
<name>A0AAU7ZSJ2_9BACT</name>
<accession>A0AAU7ZSJ2</accession>
<dbReference type="InterPro" id="IPR003593">
    <property type="entry name" value="AAA+_ATPase"/>
</dbReference>
<evidence type="ECO:0000256" key="3">
    <source>
        <dbReference type="ARBA" id="ARBA00022840"/>
    </source>
</evidence>
<organism evidence="5">
    <name type="scientific">Tunturiibacter psychrotolerans</name>
    <dbReference type="NCBI Taxonomy" id="3069686"/>
    <lineage>
        <taxon>Bacteria</taxon>
        <taxon>Pseudomonadati</taxon>
        <taxon>Acidobacteriota</taxon>
        <taxon>Terriglobia</taxon>
        <taxon>Terriglobales</taxon>
        <taxon>Acidobacteriaceae</taxon>
        <taxon>Tunturiibacter</taxon>
    </lineage>
</organism>
<dbReference type="GO" id="GO:0016887">
    <property type="term" value="F:ATP hydrolysis activity"/>
    <property type="evidence" value="ECO:0007669"/>
    <property type="project" value="InterPro"/>
</dbReference>
<dbReference type="EMBL" id="CP132942">
    <property type="protein sequence ID" value="XCB33870.1"/>
    <property type="molecule type" value="Genomic_DNA"/>
</dbReference>
<comment type="similarity">
    <text evidence="1">Belongs to the AAA ATPase family.</text>
</comment>
<evidence type="ECO:0000259" key="4">
    <source>
        <dbReference type="SMART" id="SM00382"/>
    </source>
</evidence>
<keyword evidence="3 5" id="KW-0067">ATP-binding</keyword>
<reference evidence="5" key="1">
    <citation type="submission" date="2023-08" db="EMBL/GenBank/DDBJ databases">
        <authorList>
            <person name="Messyasz A."/>
            <person name="Mannisto M.K."/>
            <person name="Kerkhof L.J."/>
            <person name="Haggblom M."/>
        </authorList>
    </citation>
    <scope>NUCLEOTIDE SEQUENCE</scope>
    <source>
        <strain evidence="5">X5P6</strain>
    </source>
</reference>
<dbReference type="PANTHER" id="PTHR23073">
    <property type="entry name" value="26S PROTEASOME REGULATORY SUBUNIT"/>
    <property type="match status" value="1"/>
</dbReference>
<dbReference type="SUPFAM" id="SSF52540">
    <property type="entry name" value="P-loop containing nucleoside triphosphate hydrolases"/>
    <property type="match status" value="1"/>
</dbReference>
<dbReference type="CDD" id="cd19481">
    <property type="entry name" value="RecA-like_protease"/>
    <property type="match status" value="1"/>
</dbReference>
<dbReference type="Gene3D" id="3.40.50.300">
    <property type="entry name" value="P-loop containing nucleotide triphosphate hydrolases"/>
    <property type="match status" value="1"/>
</dbReference>
<evidence type="ECO:0000313" key="5">
    <source>
        <dbReference type="EMBL" id="XCB33870.1"/>
    </source>
</evidence>
<dbReference type="Pfam" id="PF00004">
    <property type="entry name" value="AAA"/>
    <property type="match status" value="1"/>
</dbReference>
<reference evidence="5" key="2">
    <citation type="journal article" date="2024" name="Environ. Microbiol.">
        <title>Genome analysis and description of Tunturibacter gen. nov. expands the diversity of Terriglobia in tundra soils.</title>
        <authorList>
            <person name="Messyasz A."/>
            <person name="Mannisto M.K."/>
            <person name="Kerkhof L.J."/>
            <person name="Haggblom M.M."/>
        </authorList>
    </citation>
    <scope>NUCLEOTIDE SEQUENCE</scope>
    <source>
        <strain evidence="5">X5P6</strain>
    </source>
</reference>
<dbReference type="GO" id="GO:0005524">
    <property type="term" value="F:ATP binding"/>
    <property type="evidence" value="ECO:0007669"/>
    <property type="project" value="UniProtKB-KW"/>
</dbReference>
<dbReference type="InterPro" id="IPR027417">
    <property type="entry name" value="P-loop_NTPase"/>
</dbReference>
<evidence type="ECO:0000256" key="1">
    <source>
        <dbReference type="ARBA" id="ARBA00006914"/>
    </source>
</evidence>
<proteinExistence type="inferred from homology"/>
<feature type="domain" description="AAA+ ATPase" evidence="4">
    <location>
        <begin position="127"/>
        <end position="259"/>
    </location>
</feature>
<dbReference type="KEGG" id="tpsc:RBB77_02985"/>
<keyword evidence="2" id="KW-0547">Nucleotide-binding</keyword>
<dbReference type="RefSeq" id="WP_353064714.1">
    <property type="nucleotide sequence ID" value="NZ_CP132942.1"/>
</dbReference>
<protein>
    <submittedName>
        <fullName evidence="5">ATP-binding protein</fullName>
    </submittedName>
</protein>
<dbReference type="InterPro" id="IPR003959">
    <property type="entry name" value="ATPase_AAA_core"/>
</dbReference>
<dbReference type="SMART" id="SM00382">
    <property type="entry name" value="AAA"/>
    <property type="match status" value="1"/>
</dbReference>
<dbReference type="InterPro" id="IPR050221">
    <property type="entry name" value="26S_Proteasome_ATPase"/>
</dbReference>
<sequence length="373" mass="41367">MNQSKTMDDVFDVEKDFVQLARLAMDEKTADVAAFSKRVLRRVLKRRPDLAELAKPIFDATPAGVTRSLTSQPIPVDTDSRLELLRREVSPEIKTKPIWASVVANEIEPIFEERRRSSELLAKGLVPTRSMLFVGPPGVGKTLAAKWIALQLGRPLLTLDLSAVMSSYLGRTGSNIRVVLDYARRGPSVLLLDEFDAIAKRRDDSGEIGELKRLVTVLLQEIDDWPADGLLIAATNHPELLDSAVWRRFDRVVRFPLPTLEEVSELLAANLELSDATPEVRELLPVLASMLQGESFAEVIRRVNLARRTAVLADQSLLQTLQAMSQDTMSLVPKAKKLELARAFADQGFSQRAISAATGLARDTLRKRDIGAK</sequence>
<evidence type="ECO:0000256" key="2">
    <source>
        <dbReference type="ARBA" id="ARBA00022741"/>
    </source>
</evidence>